<protein>
    <recommendedName>
        <fullName evidence="3">COX assembly mitochondrial protein</fullName>
    </recommendedName>
</protein>
<keyword evidence="2" id="KW-1015">Disulfide bond</keyword>
<dbReference type="Pfam" id="PF08583">
    <property type="entry name" value="Cmc1"/>
    <property type="match status" value="1"/>
</dbReference>
<evidence type="ECO:0000256" key="4">
    <source>
        <dbReference type="SAM" id="MobiDB-lite"/>
    </source>
</evidence>
<dbReference type="EMBL" id="VCGU01000459">
    <property type="protein sequence ID" value="TRY62111.1"/>
    <property type="molecule type" value="Genomic_DNA"/>
</dbReference>
<comment type="similarity">
    <text evidence="1 3">Belongs to the CMC family.</text>
</comment>
<evidence type="ECO:0000313" key="5">
    <source>
        <dbReference type="EMBL" id="TRY62111.1"/>
    </source>
</evidence>
<comment type="caution">
    <text evidence="5">The sequence shown here is derived from an EMBL/GenBank/DDBJ whole genome shotgun (WGS) entry which is preliminary data.</text>
</comment>
<evidence type="ECO:0000313" key="6">
    <source>
        <dbReference type="Proteomes" id="UP000318571"/>
    </source>
</evidence>
<evidence type="ECO:0000256" key="3">
    <source>
        <dbReference type="RuleBase" id="RU364104"/>
    </source>
</evidence>
<dbReference type="OrthoDB" id="532630at2759"/>
<proteinExistence type="inferred from homology"/>
<keyword evidence="6" id="KW-1185">Reference proteome</keyword>
<dbReference type="GO" id="GO:0005739">
    <property type="term" value="C:mitochondrion"/>
    <property type="evidence" value="ECO:0007669"/>
    <property type="project" value="UniProtKB-SubCell"/>
</dbReference>
<gene>
    <name evidence="5" type="ORF">TCAL_09100</name>
</gene>
<comment type="subcellular location">
    <subcellularLocation>
        <location evidence="3">Mitochondrion</location>
    </subcellularLocation>
</comment>
<sequence length="107" mass="12682">MSSDRQSGPLSPHLHTDECNRIIEAMYRCFDERYLVTRLFGSCDQEFMAMKRCTRAERIARHQKHNADAAEKRARRQEAQTQETRQRSLDEILESIKSKRNKRDTPN</sequence>
<accession>A0A553N9I8</accession>
<evidence type="ECO:0000256" key="1">
    <source>
        <dbReference type="ARBA" id="ARBA00007347"/>
    </source>
</evidence>
<name>A0A553N9I8_TIGCA</name>
<reference evidence="5 6" key="1">
    <citation type="journal article" date="2018" name="Nat. Ecol. Evol.">
        <title>Genomic signatures of mitonuclear coevolution across populations of Tigriopus californicus.</title>
        <authorList>
            <person name="Barreto F.S."/>
            <person name="Watson E.T."/>
            <person name="Lima T.G."/>
            <person name="Willett C.S."/>
            <person name="Edmands S."/>
            <person name="Li W."/>
            <person name="Burton R.S."/>
        </authorList>
    </citation>
    <scope>NUCLEOTIDE SEQUENCE [LARGE SCALE GENOMIC DNA]</scope>
    <source>
        <strain evidence="5 6">San Diego</strain>
    </source>
</reference>
<dbReference type="InterPro" id="IPR013892">
    <property type="entry name" value="Cyt_c_biogenesis_Cmc1-like"/>
</dbReference>
<feature type="region of interest" description="Disordered" evidence="4">
    <location>
        <begin position="59"/>
        <end position="107"/>
    </location>
</feature>
<evidence type="ECO:0000256" key="2">
    <source>
        <dbReference type="ARBA" id="ARBA00023157"/>
    </source>
</evidence>
<dbReference type="AlphaFoldDB" id="A0A553N9I8"/>
<dbReference type="Proteomes" id="UP000318571">
    <property type="component" value="Chromosome 8"/>
</dbReference>
<organism evidence="5 6">
    <name type="scientific">Tigriopus californicus</name>
    <name type="common">Marine copepod</name>
    <dbReference type="NCBI Taxonomy" id="6832"/>
    <lineage>
        <taxon>Eukaryota</taxon>
        <taxon>Metazoa</taxon>
        <taxon>Ecdysozoa</taxon>
        <taxon>Arthropoda</taxon>
        <taxon>Crustacea</taxon>
        <taxon>Multicrustacea</taxon>
        <taxon>Hexanauplia</taxon>
        <taxon>Copepoda</taxon>
        <taxon>Harpacticoida</taxon>
        <taxon>Harpacticidae</taxon>
        <taxon>Tigriopus</taxon>
    </lineage>
</organism>
<keyword evidence="3" id="KW-0496">Mitochondrion</keyword>